<dbReference type="SUPFAM" id="SSF55729">
    <property type="entry name" value="Acyl-CoA N-acyltransferases (Nat)"/>
    <property type="match status" value="1"/>
</dbReference>
<keyword evidence="2" id="KW-0012">Acyltransferase</keyword>
<dbReference type="PANTHER" id="PTHR43877">
    <property type="entry name" value="AMINOALKYLPHOSPHONATE N-ACETYLTRANSFERASE-RELATED-RELATED"/>
    <property type="match status" value="1"/>
</dbReference>
<dbReference type="OrthoDB" id="7205533at2"/>
<dbReference type="InterPro" id="IPR016181">
    <property type="entry name" value="Acyl_CoA_acyltransferase"/>
</dbReference>
<name>A0A2T1ANV3_TRISK</name>
<gene>
    <name evidence="4" type="ORF">CLV89_101204</name>
</gene>
<dbReference type="CDD" id="cd04301">
    <property type="entry name" value="NAT_SF"/>
    <property type="match status" value="1"/>
</dbReference>
<dbReference type="EMBL" id="PVUF01000001">
    <property type="protein sequence ID" value="PRZ49988.1"/>
    <property type="molecule type" value="Genomic_DNA"/>
</dbReference>
<dbReference type="InterPro" id="IPR050832">
    <property type="entry name" value="Bact_Acetyltransf"/>
</dbReference>
<evidence type="ECO:0000313" key="5">
    <source>
        <dbReference type="Proteomes" id="UP000237718"/>
    </source>
</evidence>
<dbReference type="InterPro" id="IPR000182">
    <property type="entry name" value="GNAT_dom"/>
</dbReference>
<sequence length="171" mass="18836">MTEPSLRRAKASDASSLAALSLEVWIGTYLRQGISAHFADHVLADFTAARMLDRIKDERQTLIVSQNREGIDGYIRLLRDSPDPVAGDHQTEVATLYVQPRHHGRGLGRALLHAGVEAAREDGASSLWLSTNSENTPAIAFYLAQGFSRIGISDFRIDDQAYQNDVFARGL</sequence>
<organism evidence="4 5">
    <name type="scientific">Tritonibacter scottomollicae</name>
    <name type="common">Epibacterium scottomollicae</name>
    <dbReference type="NCBI Taxonomy" id="483013"/>
    <lineage>
        <taxon>Bacteria</taxon>
        <taxon>Pseudomonadati</taxon>
        <taxon>Pseudomonadota</taxon>
        <taxon>Alphaproteobacteria</taxon>
        <taxon>Rhodobacterales</taxon>
        <taxon>Paracoccaceae</taxon>
        <taxon>Tritonibacter</taxon>
    </lineage>
</organism>
<feature type="domain" description="N-acetyltransferase" evidence="3">
    <location>
        <begin position="4"/>
        <end position="169"/>
    </location>
</feature>
<dbReference type="Proteomes" id="UP000237718">
    <property type="component" value="Unassembled WGS sequence"/>
</dbReference>
<dbReference type="GO" id="GO:0016747">
    <property type="term" value="F:acyltransferase activity, transferring groups other than amino-acyl groups"/>
    <property type="evidence" value="ECO:0007669"/>
    <property type="project" value="InterPro"/>
</dbReference>
<dbReference type="PROSITE" id="PS51186">
    <property type="entry name" value="GNAT"/>
    <property type="match status" value="1"/>
</dbReference>
<protein>
    <submittedName>
        <fullName evidence="4">Acetyltransferase (GNAT) family protein</fullName>
    </submittedName>
</protein>
<evidence type="ECO:0000256" key="1">
    <source>
        <dbReference type="ARBA" id="ARBA00022679"/>
    </source>
</evidence>
<dbReference type="AlphaFoldDB" id="A0A2T1ANV3"/>
<dbReference type="RefSeq" id="WP_106161646.1">
    <property type="nucleotide sequence ID" value="NZ_PVUF01000001.1"/>
</dbReference>
<comment type="caution">
    <text evidence="4">The sequence shown here is derived from an EMBL/GenBank/DDBJ whole genome shotgun (WGS) entry which is preliminary data.</text>
</comment>
<accession>A0A2T1ANV3</accession>
<dbReference type="Gene3D" id="3.40.630.30">
    <property type="match status" value="1"/>
</dbReference>
<reference evidence="4 5" key="1">
    <citation type="submission" date="2018-03" db="EMBL/GenBank/DDBJ databases">
        <title>Genomic Encyclopedia of Archaeal and Bacterial Type Strains, Phase II (KMG-II): from individual species to whole genera.</title>
        <authorList>
            <person name="Goeker M."/>
        </authorList>
    </citation>
    <scope>NUCLEOTIDE SEQUENCE [LARGE SCALE GENOMIC DNA]</scope>
    <source>
        <strain evidence="4 5">DSM 25328</strain>
    </source>
</reference>
<dbReference type="Pfam" id="PF00583">
    <property type="entry name" value="Acetyltransf_1"/>
    <property type="match status" value="1"/>
</dbReference>
<evidence type="ECO:0000259" key="3">
    <source>
        <dbReference type="PROSITE" id="PS51186"/>
    </source>
</evidence>
<evidence type="ECO:0000256" key="2">
    <source>
        <dbReference type="ARBA" id="ARBA00023315"/>
    </source>
</evidence>
<keyword evidence="1 4" id="KW-0808">Transferase</keyword>
<proteinExistence type="predicted"/>
<evidence type="ECO:0000313" key="4">
    <source>
        <dbReference type="EMBL" id="PRZ49988.1"/>
    </source>
</evidence>